<protein>
    <recommendedName>
        <fullName evidence="9">Periplasmic chaperone PpiD</fullName>
    </recommendedName>
    <alternativeName>
        <fullName evidence="10">Periplasmic folding chaperone</fullName>
    </alternativeName>
</protein>
<evidence type="ECO:0000313" key="14">
    <source>
        <dbReference type="Proteomes" id="UP001352263"/>
    </source>
</evidence>
<gene>
    <name evidence="13" type="ORF">RY831_21955</name>
</gene>
<dbReference type="PROSITE" id="PS50198">
    <property type="entry name" value="PPIC_PPIASE_2"/>
    <property type="match status" value="1"/>
</dbReference>
<evidence type="ECO:0000256" key="2">
    <source>
        <dbReference type="ARBA" id="ARBA00022475"/>
    </source>
</evidence>
<comment type="caution">
    <text evidence="13">The sequence shown here is derived from an EMBL/GenBank/DDBJ whole genome shotgun (WGS) entry which is preliminary data.</text>
</comment>
<evidence type="ECO:0000256" key="7">
    <source>
        <dbReference type="ARBA" id="ARBA00023186"/>
    </source>
</evidence>
<evidence type="ECO:0000256" key="10">
    <source>
        <dbReference type="ARBA" id="ARBA00042775"/>
    </source>
</evidence>
<dbReference type="InterPro" id="IPR027304">
    <property type="entry name" value="Trigger_fact/SurA_dom_sf"/>
</dbReference>
<feature type="domain" description="PpiC" evidence="12">
    <location>
        <begin position="266"/>
        <end position="369"/>
    </location>
</feature>
<dbReference type="Gene3D" id="3.10.50.40">
    <property type="match status" value="1"/>
</dbReference>
<name>A0ABU6JDW4_9BURK</name>
<evidence type="ECO:0000256" key="5">
    <source>
        <dbReference type="ARBA" id="ARBA00022989"/>
    </source>
</evidence>
<evidence type="ECO:0000256" key="4">
    <source>
        <dbReference type="ARBA" id="ARBA00022692"/>
    </source>
</evidence>
<keyword evidence="11" id="KW-0697">Rotamase</keyword>
<dbReference type="SUPFAM" id="SSF54534">
    <property type="entry name" value="FKBP-like"/>
    <property type="match status" value="1"/>
</dbReference>
<dbReference type="InterPro" id="IPR046357">
    <property type="entry name" value="PPIase_dom_sf"/>
</dbReference>
<evidence type="ECO:0000256" key="8">
    <source>
        <dbReference type="ARBA" id="ARBA00038408"/>
    </source>
</evidence>
<dbReference type="Gene3D" id="1.10.4030.10">
    <property type="entry name" value="Porin chaperone SurA, peptide-binding domain"/>
    <property type="match status" value="1"/>
</dbReference>
<dbReference type="InterPro" id="IPR052029">
    <property type="entry name" value="PpiD_chaperone"/>
</dbReference>
<keyword evidence="3" id="KW-0997">Cell inner membrane</keyword>
<keyword evidence="4" id="KW-0812">Transmembrane</keyword>
<comment type="subcellular location">
    <subcellularLocation>
        <location evidence="1">Cell inner membrane</location>
        <topology evidence="1">Single-pass type II membrane protein</topology>
        <orientation evidence="1">Periplasmic side</orientation>
    </subcellularLocation>
</comment>
<evidence type="ECO:0000256" key="1">
    <source>
        <dbReference type="ARBA" id="ARBA00004382"/>
    </source>
</evidence>
<sequence length="640" mass="69885">MFDFIRTHQRLMQFLLLLFIFPSFAFFGLEGYTRFSEGNNAIATVAGNPITQQEFDAAQREQMERIRQMFGGQFDPAMLDTPEARQSVLDGLIAQRVIAAEASSNLLSVSDQALQQTILGIPGMIGADGKFDSERYKSLLAAQGMTPAMYEARLRQELIVQQVSNSVQNTAFAPKAVANRLSDLNDQERTVQEAVFKTGDYVSQVKVTDEMLKAYYEKNAKQFEVPEQVKAEYVVLNSDAVAAQISVSDADVKSYYDQNAARYSEEEQRRASHILIKADKDASAADKAAAKEKAEKLLAQVRKNPADFAKVAKENSQDPGSAERGGDLDFFGKGMMVKSFEDAAFKLKQGDISDVVESDFGYHIIQVTAIKPAVVKPLDEVKAQIAADIKKQLAAKKFTEMAEQFTNMVYEQSDSLKPVADKLGLKIETAAGLTRTPNPATAPTAPYNNQKFLNALFSDEAVKNKRNTEAVEIAPSTLIAGRVVEHKPVSQRPFEEVQAVVRERVTQEEAAALAKKAGEAKLAAAKSGDTAGFGEAKTVSRTKAQGVVQAALPSIMRADATKLPAYVGVDLGAQGYGVYKITKLAQPTNPDTARRTAEQQQIANALAQQEALAYLEVLKKKAEVEVLKPVDSPKASTENN</sequence>
<dbReference type="InterPro" id="IPR000297">
    <property type="entry name" value="PPIase_PpiC"/>
</dbReference>
<comment type="similarity">
    <text evidence="8">Belongs to the PpiD chaperone family.</text>
</comment>
<dbReference type="PANTHER" id="PTHR47529:SF1">
    <property type="entry name" value="PERIPLASMIC CHAPERONE PPID"/>
    <property type="match status" value="1"/>
</dbReference>
<dbReference type="PANTHER" id="PTHR47529">
    <property type="entry name" value="PEPTIDYL-PROLYL CIS-TRANS ISOMERASE D"/>
    <property type="match status" value="1"/>
</dbReference>
<evidence type="ECO:0000256" key="3">
    <source>
        <dbReference type="ARBA" id="ARBA00022519"/>
    </source>
</evidence>
<dbReference type="Pfam" id="PF13624">
    <property type="entry name" value="SurA_N_3"/>
    <property type="match status" value="1"/>
</dbReference>
<keyword evidence="6" id="KW-0472">Membrane</keyword>
<evidence type="ECO:0000256" key="9">
    <source>
        <dbReference type="ARBA" id="ARBA00040743"/>
    </source>
</evidence>
<evidence type="ECO:0000313" key="13">
    <source>
        <dbReference type="EMBL" id="MEC4721835.1"/>
    </source>
</evidence>
<dbReference type="RefSeq" id="WP_326508519.1">
    <property type="nucleotide sequence ID" value="NZ_JAWIIV010000022.1"/>
</dbReference>
<keyword evidence="2" id="KW-1003">Cell membrane</keyword>
<keyword evidence="11" id="KW-0413">Isomerase</keyword>
<dbReference type="Pfam" id="PF13616">
    <property type="entry name" value="Rotamase_3"/>
    <property type="match status" value="1"/>
</dbReference>
<accession>A0ABU6JDW4</accession>
<dbReference type="EMBL" id="JAWIIV010000022">
    <property type="protein sequence ID" value="MEC4721835.1"/>
    <property type="molecule type" value="Genomic_DNA"/>
</dbReference>
<keyword evidence="5" id="KW-1133">Transmembrane helix</keyword>
<reference evidence="13 14" key="1">
    <citation type="submission" date="2023-10" db="EMBL/GenBank/DDBJ databases">
        <title>Noviherbaspirillum sp. CPCC 100848 genome assembly.</title>
        <authorList>
            <person name="Li X.Y."/>
            <person name="Fang X.M."/>
        </authorList>
    </citation>
    <scope>NUCLEOTIDE SEQUENCE [LARGE SCALE GENOMIC DNA]</scope>
    <source>
        <strain evidence="13 14">CPCC 100848</strain>
    </source>
</reference>
<dbReference type="SUPFAM" id="SSF109998">
    <property type="entry name" value="Triger factor/SurA peptide-binding domain-like"/>
    <property type="match status" value="1"/>
</dbReference>
<evidence type="ECO:0000256" key="6">
    <source>
        <dbReference type="ARBA" id="ARBA00023136"/>
    </source>
</evidence>
<evidence type="ECO:0000256" key="11">
    <source>
        <dbReference type="PROSITE-ProRule" id="PRU00278"/>
    </source>
</evidence>
<proteinExistence type="inferred from homology"/>
<keyword evidence="14" id="KW-1185">Reference proteome</keyword>
<dbReference type="Proteomes" id="UP001352263">
    <property type="component" value="Unassembled WGS sequence"/>
</dbReference>
<organism evidence="13 14">
    <name type="scientific">Noviherbaspirillum album</name>
    <dbReference type="NCBI Taxonomy" id="3080276"/>
    <lineage>
        <taxon>Bacteria</taxon>
        <taxon>Pseudomonadati</taxon>
        <taxon>Pseudomonadota</taxon>
        <taxon>Betaproteobacteria</taxon>
        <taxon>Burkholderiales</taxon>
        <taxon>Oxalobacteraceae</taxon>
        <taxon>Noviherbaspirillum</taxon>
    </lineage>
</organism>
<evidence type="ECO:0000259" key="12">
    <source>
        <dbReference type="PROSITE" id="PS50198"/>
    </source>
</evidence>
<keyword evidence="7" id="KW-0143">Chaperone</keyword>